<dbReference type="OrthoDB" id="4869011at2"/>
<dbReference type="EMBL" id="FOHB01000004">
    <property type="protein sequence ID" value="SES22014.1"/>
    <property type="molecule type" value="Genomic_DNA"/>
</dbReference>
<name>A0A1H9VKA5_9MICO</name>
<feature type="transmembrane region" description="Helical" evidence="1">
    <location>
        <begin position="38"/>
        <end position="57"/>
    </location>
</feature>
<dbReference type="AlphaFoldDB" id="A0A1H9VKA5"/>
<feature type="transmembrane region" description="Helical" evidence="1">
    <location>
        <begin position="92"/>
        <end position="110"/>
    </location>
</feature>
<keyword evidence="1" id="KW-0472">Membrane</keyword>
<reference evidence="3" key="1">
    <citation type="submission" date="2016-10" db="EMBL/GenBank/DDBJ databases">
        <authorList>
            <person name="Varghese N."/>
            <person name="Submissions S."/>
        </authorList>
    </citation>
    <scope>NUCLEOTIDE SEQUENCE [LARGE SCALE GENOMIC DNA]</scope>
    <source>
        <strain evidence="3">CGMCC 1.6963</strain>
    </source>
</reference>
<keyword evidence="1" id="KW-0812">Transmembrane</keyword>
<sequence>MRLTFRDAIASLLVAAIAVPYIGYLVNGEMPFIKDPRGMSATGLVLGAIAFLVLRTGNAADRVGTGENIAAVVAGVLGLAALVFAETAAAEVLLAVFMGSILVVYAFEVVDHAGLVHAHAGARPH</sequence>
<protein>
    <submittedName>
        <fullName evidence="2">Uncharacterized protein</fullName>
    </submittedName>
</protein>
<evidence type="ECO:0000313" key="2">
    <source>
        <dbReference type="EMBL" id="SES22014.1"/>
    </source>
</evidence>
<evidence type="ECO:0000256" key="1">
    <source>
        <dbReference type="SAM" id="Phobius"/>
    </source>
</evidence>
<organism evidence="2 3">
    <name type="scientific">Pedococcus cremeus</name>
    <dbReference type="NCBI Taxonomy" id="587636"/>
    <lineage>
        <taxon>Bacteria</taxon>
        <taxon>Bacillati</taxon>
        <taxon>Actinomycetota</taxon>
        <taxon>Actinomycetes</taxon>
        <taxon>Micrococcales</taxon>
        <taxon>Intrasporangiaceae</taxon>
        <taxon>Pedococcus</taxon>
    </lineage>
</organism>
<dbReference type="RefSeq" id="WP_091758405.1">
    <property type="nucleotide sequence ID" value="NZ_FOHB01000004.1"/>
</dbReference>
<feature type="transmembrane region" description="Helical" evidence="1">
    <location>
        <begin position="7"/>
        <end position="26"/>
    </location>
</feature>
<dbReference type="STRING" id="587636.SAMN05216199_2387"/>
<keyword evidence="1" id="KW-1133">Transmembrane helix</keyword>
<gene>
    <name evidence="2" type="ORF">SAMN05216199_2387</name>
</gene>
<evidence type="ECO:0000313" key="3">
    <source>
        <dbReference type="Proteomes" id="UP000199019"/>
    </source>
</evidence>
<accession>A0A1H9VKA5</accession>
<feature type="transmembrane region" description="Helical" evidence="1">
    <location>
        <begin position="69"/>
        <end position="86"/>
    </location>
</feature>
<dbReference type="Proteomes" id="UP000199019">
    <property type="component" value="Unassembled WGS sequence"/>
</dbReference>
<keyword evidence="3" id="KW-1185">Reference proteome</keyword>
<proteinExistence type="predicted"/>